<dbReference type="InterPro" id="IPR018639">
    <property type="entry name" value="DUF2062"/>
</dbReference>
<reference evidence="3 4" key="1">
    <citation type="submission" date="2019-07" db="EMBL/GenBank/DDBJ databases">
        <title>Genomic Encyclopedia of Type Strains, Phase IV (KMG-IV): sequencing the most valuable type-strain genomes for metagenomic binning, comparative biology and taxonomic classification.</title>
        <authorList>
            <person name="Goeker M."/>
        </authorList>
    </citation>
    <scope>NUCLEOTIDE SEQUENCE [LARGE SCALE GENOMIC DNA]</scope>
    <source>
        <strain evidence="3 4">SS015</strain>
    </source>
</reference>
<dbReference type="Pfam" id="PF09835">
    <property type="entry name" value="DUF2062"/>
    <property type="match status" value="1"/>
</dbReference>
<organism evidence="3 4">
    <name type="scientific">Geothermobacter ehrlichii</name>
    <dbReference type="NCBI Taxonomy" id="213224"/>
    <lineage>
        <taxon>Bacteria</taxon>
        <taxon>Pseudomonadati</taxon>
        <taxon>Thermodesulfobacteriota</taxon>
        <taxon>Desulfuromonadia</taxon>
        <taxon>Desulfuromonadales</taxon>
        <taxon>Geothermobacteraceae</taxon>
        <taxon>Geothermobacter</taxon>
    </lineage>
</organism>
<comment type="caution">
    <text evidence="3">The sequence shown here is derived from an EMBL/GenBank/DDBJ whole genome shotgun (WGS) entry which is preliminary data.</text>
</comment>
<feature type="domain" description="DUF2062" evidence="2">
    <location>
        <begin position="9"/>
        <end position="147"/>
    </location>
</feature>
<protein>
    <recommendedName>
        <fullName evidence="2">DUF2062 domain-containing protein</fullName>
    </recommendedName>
</protein>
<dbReference type="PANTHER" id="PTHR40547:SF1">
    <property type="entry name" value="SLL0298 PROTEIN"/>
    <property type="match status" value="1"/>
</dbReference>
<evidence type="ECO:0000313" key="3">
    <source>
        <dbReference type="EMBL" id="TYO99631.1"/>
    </source>
</evidence>
<evidence type="ECO:0000313" key="4">
    <source>
        <dbReference type="Proteomes" id="UP000324159"/>
    </source>
</evidence>
<dbReference type="RefSeq" id="WP_148894908.1">
    <property type="nucleotide sequence ID" value="NZ_VNIB01000002.1"/>
</dbReference>
<dbReference type="OrthoDB" id="9794343at2"/>
<evidence type="ECO:0000259" key="2">
    <source>
        <dbReference type="Pfam" id="PF09835"/>
    </source>
</evidence>
<dbReference type="EMBL" id="VNIB01000002">
    <property type="protein sequence ID" value="TYO99631.1"/>
    <property type="molecule type" value="Genomic_DNA"/>
</dbReference>
<dbReference type="PANTHER" id="PTHR40547">
    <property type="entry name" value="SLL0298 PROTEIN"/>
    <property type="match status" value="1"/>
</dbReference>
<gene>
    <name evidence="3" type="ORF">EDC39_102154</name>
</gene>
<feature type="transmembrane region" description="Helical" evidence="1">
    <location>
        <begin position="115"/>
        <end position="138"/>
    </location>
</feature>
<dbReference type="Proteomes" id="UP000324159">
    <property type="component" value="Unassembled WGS sequence"/>
</dbReference>
<feature type="transmembrane region" description="Helical" evidence="1">
    <location>
        <begin position="31"/>
        <end position="56"/>
    </location>
</feature>
<proteinExistence type="predicted"/>
<keyword evidence="1" id="KW-0472">Membrane</keyword>
<keyword evidence="4" id="KW-1185">Reference proteome</keyword>
<sequence>MYRRWGFVRLLKLLFIRFVRLKGTPHEVSRGIALGIAIGLTPTFGFQMLLGALAAWILRESKVAAILGVWITNPVTAPFIYALEYETGRTMLQMEHARLPAEFTFEALSRLGWDVLVPLCLGSLVWAMIGWILAYYFCLQLAPLARRIHISRWPRPKRKT</sequence>
<evidence type="ECO:0000256" key="1">
    <source>
        <dbReference type="SAM" id="Phobius"/>
    </source>
</evidence>
<dbReference type="AlphaFoldDB" id="A0A5D3WPL9"/>
<keyword evidence="1" id="KW-0812">Transmembrane</keyword>
<name>A0A5D3WPL9_9BACT</name>
<feature type="transmembrane region" description="Helical" evidence="1">
    <location>
        <begin position="63"/>
        <end position="83"/>
    </location>
</feature>
<accession>A0A5D3WPL9</accession>
<keyword evidence="1" id="KW-1133">Transmembrane helix</keyword>